<dbReference type="RefSeq" id="WP_269485024.1">
    <property type="nucleotide sequence ID" value="NZ_JAPXGO010000007.1"/>
</dbReference>
<protein>
    <submittedName>
        <fullName evidence="1">Uncharacterized protein</fullName>
    </submittedName>
</protein>
<dbReference type="Gene3D" id="2.150.10.10">
    <property type="entry name" value="Serralysin-like metalloprotease, C-terminal"/>
    <property type="match status" value="1"/>
</dbReference>
<dbReference type="AlphaFoldDB" id="A0A9Q4PVH9"/>
<sequence>MRILICLVLMVSLSFSKEIRNFYDVKEFINDGIKNGYFPKTILSLATPKGSLKDLNLLPRDEIIWDETTACNDDNLNALFIIDNDANNTLECSDYSDNIFILNSGNNTINGGGGDDIFFLSSGNDIITKQDGFNIFVFEKNWGNDELKISNRSLDFVLKMSGRESILGYDGSFPFDYSNFIIFGSGIKKEDLAWSGNTLINLKTNDTIKFTSDKGVNFLFKEEPINIVDNNFIKKLPNSYELNLSDKEINSITKDEKNYYILTDKALKKAILNDSDKFKIINELERLYVRNLTISDKFIFFSDSFQGYSNLNMVDKNLNLLYKVQLKGETLDMKLYKNYLYVLQNFENFENPSNSIYIYEVGKNSLNLINKIDTNLKEKDGNYGNKLFIIKDNLFIINLLEGIRSYTLKEPANLQKVFDDEEENVEFMQEYGDFIIVVKKDGTILKTKFKNNSFEKTSTLSFDIEPYVVKSRVTILLNKLFVLFKDELVIVNLDNFKVVEKIKFNKDIKTFLQIDSRLLLDGSKLIEFDRYL</sequence>
<gene>
    <name evidence="1" type="ORF">O6B32_07770</name>
</gene>
<evidence type="ECO:0000313" key="1">
    <source>
        <dbReference type="EMBL" id="MCZ6160376.1"/>
    </source>
</evidence>
<organism evidence="1 2">
    <name type="scientific">Campylobacter ureolyticus</name>
    <dbReference type="NCBI Taxonomy" id="827"/>
    <lineage>
        <taxon>Bacteria</taxon>
        <taxon>Pseudomonadati</taxon>
        <taxon>Campylobacterota</taxon>
        <taxon>Epsilonproteobacteria</taxon>
        <taxon>Campylobacterales</taxon>
        <taxon>Campylobacteraceae</taxon>
        <taxon>Campylobacter</taxon>
    </lineage>
</organism>
<reference evidence="1" key="1">
    <citation type="submission" date="2022-12" db="EMBL/GenBank/DDBJ databases">
        <title>Species Delineation and Comparative Genomics within the Campylobacter ureolyticus Complex.</title>
        <authorList>
            <person name="Maki J."/>
            <person name="Howard M."/>
            <person name="Connelly S."/>
            <person name="Hardy D.J."/>
            <person name="Cameron A."/>
        </authorList>
    </citation>
    <scope>NUCLEOTIDE SEQUENCE</scope>
    <source>
        <strain evidence="1">URMC_787</strain>
    </source>
</reference>
<comment type="caution">
    <text evidence="1">The sequence shown here is derived from an EMBL/GenBank/DDBJ whole genome shotgun (WGS) entry which is preliminary data.</text>
</comment>
<accession>A0A9Q4PVH9</accession>
<dbReference type="InterPro" id="IPR011049">
    <property type="entry name" value="Serralysin-like_metalloprot_C"/>
</dbReference>
<dbReference type="EMBL" id="JAPXGO010000007">
    <property type="protein sequence ID" value="MCZ6160376.1"/>
    <property type="molecule type" value="Genomic_DNA"/>
</dbReference>
<dbReference type="GO" id="GO:0005509">
    <property type="term" value="F:calcium ion binding"/>
    <property type="evidence" value="ECO:0007669"/>
    <property type="project" value="InterPro"/>
</dbReference>
<evidence type="ECO:0000313" key="2">
    <source>
        <dbReference type="Proteomes" id="UP001075225"/>
    </source>
</evidence>
<dbReference type="Pfam" id="PF00353">
    <property type="entry name" value="HemolysinCabind"/>
    <property type="match status" value="1"/>
</dbReference>
<proteinExistence type="predicted"/>
<name>A0A9Q4PVH9_9BACT</name>
<dbReference type="SUPFAM" id="SSF51120">
    <property type="entry name" value="beta-Roll"/>
    <property type="match status" value="1"/>
</dbReference>
<dbReference type="InterPro" id="IPR001343">
    <property type="entry name" value="Hemolysn_Ca-bd"/>
</dbReference>
<dbReference type="Proteomes" id="UP001075225">
    <property type="component" value="Unassembled WGS sequence"/>
</dbReference>